<dbReference type="EMBL" id="FOGV01000021">
    <property type="protein sequence ID" value="SES22231.1"/>
    <property type="molecule type" value="Genomic_DNA"/>
</dbReference>
<evidence type="ECO:0000313" key="12">
    <source>
        <dbReference type="EMBL" id="SES22231.1"/>
    </source>
</evidence>
<dbReference type="InterPro" id="IPR001250">
    <property type="entry name" value="Man6P_Isoase-1"/>
</dbReference>
<evidence type="ECO:0000256" key="1">
    <source>
        <dbReference type="ARBA" id="ARBA00000757"/>
    </source>
</evidence>
<dbReference type="Proteomes" id="UP000199318">
    <property type="component" value="Unassembled WGS sequence"/>
</dbReference>
<feature type="domain" description="Phosphomannose isomerase type I catalytic" evidence="10">
    <location>
        <begin position="5"/>
        <end position="108"/>
    </location>
</feature>
<proteinExistence type="inferred from homology"/>
<dbReference type="PIRSF" id="PIRSF036894">
    <property type="entry name" value="PMI_Firm_short"/>
    <property type="match status" value="1"/>
</dbReference>
<dbReference type="STRING" id="1464123.SAMN05444126_12144"/>
<comment type="cofactor">
    <cofactor evidence="8">
        <name>Zn(2+)</name>
        <dbReference type="ChEBI" id="CHEBI:29105"/>
    </cofactor>
    <text evidence="8">Binds 1 zinc ion per subunit.</text>
</comment>
<name>A0A1H9VL21_9BACI</name>
<feature type="binding site" evidence="8">
    <location>
        <position position="118"/>
    </location>
    <ligand>
        <name>Zn(2+)</name>
        <dbReference type="ChEBI" id="CHEBI:29105"/>
    </ligand>
</feature>
<gene>
    <name evidence="12" type="ORF">SAMN05444126_12144</name>
</gene>
<evidence type="ECO:0000256" key="6">
    <source>
        <dbReference type="ARBA" id="ARBA00023235"/>
    </source>
</evidence>
<keyword evidence="6 7" id="KW-0413">Isomerase</keyword>
<comment type="caution">
    <text evidence="12">The sequence shown here is derived from an EMBL/GenBank/DDBJ whole genome shotgun (WGS) entry which is preliminary data.</text>
</comment>
<reference evidence="13" key="1">
    <citation type="submission" date="2016-10" db="EMBL/GenBank/DDBJ databases">
        <authorList>
            <person name="de Groot N.N."/>
        </authorList>
    </citation>
    <scope>NUCLEOTIDE SEQUENCE [LARGE SCALE GENOMIC DNA]</scope>
    <source>
        <strain evidence="13">10nlg</strain>
    </source>
</reference>
<dbReference type="CDD" id="cd07010">
    <property type="entry name" value="cupin_PMI_type_I_N_bac"/>
    <property type="match status" value="1"/>
</dbReference>
<evidence type="ECO:0000256" key="2">
    <source>
        <dbReference type="ARBA" id="ARBA00010772"/>
    </source>
</evidence>
<evidence type="ECO:0000259" key="11">
    <source>
        <dbReference type="Pfam" id="PF21621"/>
    </source>
</evidence>
<dbReference type="InterPro" id="IPR014628">
    <property type="entry name" value="Man6P_isomerase_Firm_short"/>
</dbReference>
<comment type="catalytic activity">
    <reaction evidence="1 7">
        <text>D-mannose 6-phosphate = D-fructose 6-phosphate</text>
        <dbReference type="Rhea" id="RHEA:12356"/>
        <dbReference type="ChEBI" id="CHEBI:58735"/>
        <dbReference type="ChEBI" id="CHEBI:61527"/>
        <dbReference type="EC" id="5.3.1.8"/>
    </reaction>
</comment>
<dbReference type="Pfam" id="PF21621">
    <property type="entry name" value="MPI_cupin_dom"/>
    <property type="match status" value="1"/>
</dbReference>
<dbReference type="EC" id="5.3.1.8" evidence="3 7"/>
<evidence type="ECO:0000256" key="3">
    <source>
        <dbReference type="ARBA" id="ARBA00011956"/>
    </source>
</evidence>
<feature type="domain" description="Mannose-6-phosphate isomerase cupin" evidence="11">
    <location>
        <begin position="245"/>
        <end position="318"/>
    </location>
</feature>
<dbReference type="InterPro" id="IPR049071">
    <property type="entry name" value="MPI_cupin_dom"/>
</dbReference>
<keyword evidence="13" id="KW-1185">Reference proteome</keyword>
<evidence type="ECO:0000256" key="9">
    <source>
        <dbReference type="PIRSR" id="PIRSR036894-2"/>
    </source>
</evidence>
<evidence type="ECO:0000259" key="10">
    <source>
        <dbReference type="Pfam" id="PF20511"/>
    </source>
</evidence>
<evidence type="ECO:0000256" key="5">
    <source>
        <dbReference type="ARBA" id="ARBA00022833"/>
    </source>
</evidence>
<organism evidence="12 13">
    <name type="scientific">Salisediminibacterium halotolerans</name>
    <dbReference type="NCBI Taxonomy" id="517425"/>
    <lineage>
        <taxon>Bacteria</taxon>
        <taxon>Bacillati</taxon>
        <taxon>Bacillota</taxon>
        <taxon>Bacilli</taxon>
        <taxon>Bacillales</taxon>
        <taxon>Bacillaceae</taxon>
        <taxon>Salisediminibacterium</taxon>
    </lineage>
</organism>
<keyword evidence="5 7" id="KW-0862">Zinc</keyword>
<dbReference type="Pfam" id="PF20511">
    <property type="entry name" value="PMI_typeI_cat"/>
    <property type="match status" value="1"/>
</dbReference>
<dbReference type="InterPro" id="IPR011051">
    <property type="entry name" value="RmlC_Cupin_sf"/>
</dbReference>
<dbReference type="InterPro" id="IPR051804">
    <property type="entry name" value="Carb_Metab_Reg_Kinase/Isom"/>
</dbReference>
<dbReference type="NCBIfam" id="TIGR00218">
    <property type="entry name" value="manA"/>
    <property type="match status" value="1"/>
</dbReference>
<feature type="binding site" evidence="8">
    <location>
        <position position="100"/>
    </location>
    <ligand>
        <name>Zn(2+)</name>
        <dbReference type="ChEBI" id="CHEBI:29105"/>
    </ligand>
</feature>
<sequence length="326" mass="36775">MMNDILKFEPVCKEKVWGGTKLEKIFGYSIPSDRTGECWGISGHQSGTNKVVNGLYHNKTLRDVWFANPELFGRASTAEEEFPLLVKMIDARDDLSVQVHPDDTYAKEQEGYAYGKTECWYILDADPGAELILGHHAATKEELSSWVYNGEWDKLFRRVPVQNGDFIYVPSGTVHAIGAGIVLLEIQQSSDITYRFYDYDRPDQHGELRDLHIEDSIACTNVPHEEPLLKRPVSEHGGLLTERLIAENYFTVKRLTLQEKNASVRIEPDTYELMTVISGGGEITIGERTYELEKGDHFLVPATVSHYFLAGEMTLICSTETAHLSA</sequence>
<dbReference type="GO" id="GO:0004476">
    <property type="term" value="F:mannose-6-phosphate isomerase activity"/>
    <property type="evidence" value="ECO:0007669"/>
    <property type="project" value="UniProtKB-UniRule"/>
</dbReference>
<dbReference type="InterPro" id="IPR014710">
    <property type="entry name" value="RmlC-like_jellyroll"/>
</dbReference>
<dbReference type="PANTHER" id="PTHR42742">
    <property type="entry name" value="TRANSCRIPTIONAL REPRESSOR MPRA"/>
    <property type="match status" value="1"/>
</dbReference>
<feature type="active site" evidence="9">
    <location>
        <position position="195"/>
    </location>
</feature>
<evidence type="ECO:0000256" key="8">
    <source>
        <dbReference type="PIRSR" id="PIRSR036894-1"/>
    </source>
</evidence>
<feature type="binding site" evidence="8">
    <location>
        <position position="175"/>
    </location>
    <ligand>
        <name>Zn(2+)</name>
        <dbReference type="ChEBI" id="CHEBI:29105"/>
    </ligand>
</feature>
<evidence type="ECO:0000256" key="7">
    <source>
        <dbReference type="PIRNR" id="PIRNR036894"/>
    </source>
</evidence>
<dbReference type="GO" id="GO:0005975">
    <property type="term" value="P:carbohydrate metabolic process"/>
    <property type="evidence" value="ECO:0007669"/>
    <property type="project" value="UniProtKB-UniRule"/>
</dbReference>
<keyword evidence="4 7" id="KW-0479">Metal-binding</keyword>
<dbReference type="Gene3D" id="2.60.120.10">
    <property type="entry name" value="Jelly Rolls"/>
    <property type="match status" value="2"/>
</dbReference>
<evidence type="ECO:0000313" key="13">
    <source>
        <dbReference type="Proteomes" id="UP000199318"/>
    </source>
</evidence>
<dbReference type="GO" id="GO:0008270">
    <property type="term" value="F:zinc ion binding"/>
    <property type="evidence" value="ECO:0007669"/>
    <property type="project" value="UniProtKB-UniRule"/>
</dbReference>
<dbReference type="PANTHER" id="PTHR42742:SF3">
    <property type="entry name" value="FRUCTOKINASE"/>
    <property type="match status" value="1"/>
</dbReference>
<dbReference type="SUPFAM" id="SSF51182">
    <property type="entry name" value="RmlC-like cupins"/>
    <property type="match status" value="1"/>
</dbReference>
<dbReference type="InterPro" id="IPR046457">
    <property type="entry name" value="PMI_typeI_cat"/>
</dbReference>
<protein>
    <recommendedName>
        <fullName evidence="3 7">Mannose-6-phosphate isomerase</fullName>
        <ecNumber evidence="3 7">5.3.1.8</ecNumber>
    </recommendedName>
</protein>
<comment type="similarity">
    <text evidence="2 7">Belongs to the mannose-6-phosphate isomerase type 1 family.</text>
</comment>
<accession>A0A1H9VL21</accession>
<evidence type="ECO:0000256" key="4">
    <source>
        <dbReference type="ARBA" id="ARBA00022723"/>
    </source>
</evidence>
<dbReference type="AlphaFoldDB" id="A0A1H9VL21"/>